<dbReference type="InterPro" id="IPR035965">
    <property type="entry name" value="PAS-like_dom_sf"/>
</dbReference>
<dbReference type="KEGG" id="acht:bsdcttw_17930"/>
<dbReference type="PROSITE" id="PS50112">
    <property type="entry name" value="PAS"/>
    <property type="match status" value="1"/>
</dbReference>
<dbReference type="InterPro" id="IPR013767">
    <property type="entry name" value="PAS_fold"/>
</dbReference>
<dbReference type="Pfam" id="PF00989">
    <property type="entry name" value="PAS"/>
    <property type="match status" value="1"/>
</dbReference>
<gene>
    <name evidence="2" type="ORF">bsdcttw_17930</name>
</gene>
<proteinExistence type="predicted"/>
<accession>A0A7I8DKA3</accession>
<evidence type="ECO:0000313" key="3">
    <source>
        <dbReference type="Proteomes" id="UP000515703"/>
    </source>
</evidence>
<dbReference type="Proteomes" id="UP000515703">
    <property type="component" value="Chromosome"/>
</dbReference>
<reference evidence="2 3" key="1">
    <citation type="submission" date="2020-08" db="EMBL/GenBank/DDBJ databases">
        <title>Draft genome sequencing of an Anaerocolumna strain isolated from anoxic soil subjected to BSD treatment.</title>
        <authorList>
            <person name="Uek A."/>
            <person name="Tonouchi A."/>
        </authorList>
    </citation>
    <scope>NUCLEOTIDE SEQUENCE [LARGE SCALE GENOMIC DNA]</scope>
    <source>
        <strain evidence="2 3">CTTW</strain>
    </source>
</reference>
<dbReference type="Pfam" id="PF02954">
    <property type="entry name" value="HTH_8"/>
    <property type="match status" value="1"/>
</dbReference>
<sequence>MIHMSSVLASIKQGILICNKEGKIVYFNDTYGKMLGKRLEEVAGMPISKLRPGAQVPQVLRKGRKKENILRTEGNQEYYTNIYPILENEILTGTISIVTTIDKEKRKTQKKETLQKRVREFEKKEIEEMLFLYGYDTEGKKKVAKELGISLATLYNKLSF</sequence>
<dbReference type="EMBL" id="AP023368">
    <property type="protein sequence ID" value="BCJ98752.1"/>
    <property type="molecule type" value="Genomic_DNA"/>
</dbReference>
<organism evidence="2 3">
    <name type="scientific">Anaerocolumna chitinilytica</name>
    <dbReference type="NCBI Taxonomy" id="1727145"/>
    <lineage>
        <taxon>Bacteria</taxon>
        <taxon>Bacillati</taxon>
        <taxon>Bacillota</taxon>
        <taxon>Clostridia</taxon>
        <taxon>Lachnospirales</taxon>
        <taxon>Lachnospiraceae</taxon>
        <taxon>Anaerocolumna</taxon>
    </lineage>
</organism>
<keyword evidence="3" id="KW-1185">Reference proteome</keyword>
<dbReference type="NCBIfam" id="TIGR00229">
    <property type="entry name" value="sensory_box"/>
    <property type="match status" value="1"/>
</dbReference>
<dbReference type="SUPFAM" id="SSF55785">
    <property type="entry name" value="PYP-like sensor domain (PAS domain)"/>
    <property type="match status" value="1"/>
</dbReference>
<dbReference type="InterPro" id="IPR000014">
    <property type="entry name" value="PAS"/>
</dbReference>
<dbReference type="InterPro" id="IPR002197">
    <property type="entry name" value="HTH_Fis"/>
</dbReference>
<dbReference type="AlphaFoldDB" id="A0A7I8DKA3"/>
<protein>
    <recommendedName>
        <fullName evidence="1">PAS domain-containing protein</fullName>
    </recommendedName>
</protein>
<dbReference type="GO" id="GO:0043565">
    <property type="term" value="F:sequence-specific DNA binding"/>
    <property type="evidence" value="ECO:0007669"/>
    <property type="project" value="InterPro"/>
</dbReference>
<name>A0A7I8DKA3_9FIRM</name>
<dbReference type="RefSeq" id="WP_185259058.1">
    <property type="nucleotide sequence ID" value="NZ_AP023368.1"/>
</dbReference>
<feature type="domain" description="PAS" evidence="1">
    <location>
        <begin position="1"/>
        <end position="44"/>
    </location>
</feature>
<evidence type="ECO:0000259" key="1">
    <source>
        <dbReference type="PROSITE" id="PS50112"/>
    </source>
</evidence>
<reference evidence="2 3" key="2">
    <citation type="submission" date="2020-08" db="EMBL/GenBank/DDBJ databases">
        <authorList>
            <person name="Ueki A."/>
            <person name="Tonouchi A."/>
        </authorList>
    </citation>
    <scope>NUCLEOTIDE SEQUENCE [LARGE SCALE GENOMIC DNA]</scope>
    <source>
        <strain evidence="2 3">CTTW</strain>
    </source>
</reference>
<evidence type="ECO:0000313" key="2">
    <source>
        <dbReference type="EMBL" id="BCJ98752.1"/>
    </source>
</evidence>
<dbReference type="CDD" id="cd00130">
    <property type="entry name" value="PAS"/>
    <property type="match status" value="1"/>
</dbReference>
<dbReference type="Gene3D" id="3.30.450.20">
    <property type="entry name" value="PAS domain"/>
    <property type="match status" value="1"/>
</dbReference>
<dbReference type="InterPro" id="IPR009057">
    <property type="entry name" value="Homeodomain-like_sf"/>
</dbReference>
<dbReference type="GO" id="GO:0006355">
    <property type="term" value="P:regulation of DNA-templated transcription"/>
    <property type="evidence" value="ECO:0007669"/>
    <property type="project" value="InterPro"/>
</dbReference>
<dbReference type="Gene3D" id="1.10.10.60">
    <property type="entry name" value="Homeodomain-like"/>
    <property type="match status" value="1"/>
</dbReference>
<dbReference type="SMART" id="SM00091">
    <property type="entry name" value="PAS"/>
    <property type="match status" value="1"/>
</dbReference>
<dbReference type="SUPFAM" id="SSF46689">
    <property type="entry name" value="Homeodomain-like"/>
    <property type="match status" value="1"/>
</dbReference>